<keyword evidence="3" id="KW-0143">Chaperone</keyword>
<evidence type="ECO:0000256" key="1">
    <source>
        <dbReference type="ARBA" id="ARBA00008571"/>
    </source>
</evidence>
<dbReference type="STRING" id="871652.SAMN04515673_11548"/>
<evidence type="ECO:0000256" key="3">
    <source>
        <dbReference type="ARBA" id="ARBA00023186"/>
    </source>
</evidence>
<dbReference type="Pfam" id="PF03937">
    <property type="entry name" value="Sdh5"/>
    <property type="match status" value="1"/>
</dbReference>
<dbReference type="SUPFAM" id="SSF109910">
    <property type="entry name" value="YgfY-like"/>
    <property type="match status" value="1"/>
</dbReference>
<dbReference type="PANTHER" id="PTHR12469:SF2">
    <property type="entry name" value="SUCCINATE DEHYDROGENASE ASSEMBLY FACTOR 2, MITOCHONDRIAL"/>
    <property type="match status" value="1"/>
</dbReference>
<evidence type="ECO:0000313" key="4">
    <source>
        <dbReference type="EMBL" id="SFR19061.1"/>
    </source>
</evidence>
<gene>
    <name evidence="4" type="ORF">SAMN04515673_11548</name>
</gene>
<comment type="similarity">
    <text evidence="1">Belongs to the SdhE FAD assembly factor family.</text>
</comment>
<dbReference type="InterPro" id="IPR005631">
    <property type="entry name" value="SDH"/>
</dbReference>
<proteinExistence type="inferred from homology"/>
<dbReference type="EMBL" id="FOYI01000015">
    <property type="protein sequence ID" value="SFR19061.1"/>
    <property type="molecule type" value="Genomic_DNA"/>
</dbReference>
<dbReference type="InterPro" id="IPR036714">
    <property type="entry name" value="SDH_sf"/>
</dbReference>
<organism evidence="4 5">
    <name type="scientific">Poseidonocella sedimentorum</name>
    <dbReference type="NCBI Taxonomy" id="871652"/>
    <lineage>
        <taxon>Bacteria</taxon>
        <taxon>Pseudomonadati</taxon>
        <taxon>Pseudomonadota</taxon>
        <taxon>Alphaproteobacteria</taxon>
        <taxon>Rhodobacterales</taxon>
        <taxon>Roseobacteraceae</taxon>
        <taxon>Poseidonocella</taxon>
    </lineage>
</organism>
<dbReference type="Gene3D" id="1.10.150.250">
    <property type="entry name" value="Flavinator of succinate dehydrogenase"/>
    <property type="match status" value="1"/>
</dbReference>
<protein>
    <recommendedName>
        <fullName evidence="2">FAD assembly factor SdhE</fullName>
    </recommendedName>
</protein>
<dbReference type="PANTHER" id="PTHR12469">
    <property type="entry name" value="PROTEIN EMI5 HOMOLOG, MITOCHONDRIAL"/>
    <property type="match status" value="1"/>
</dbReference>
<evidence type="ECO:0000313" key="5">
    <source>
        <dbReference type="Proteomes" id="UP000199302"/>
    </source>
</evidence>
<keyword evidence="5" id="KW-1185">Reference proteome</keyword>
<reference evidence="4 5" key="1">
    <citation type="submission" date="2016-10" db="EMBL/GenBank/DDBJ databases">
        <authorList>
            <person name="de Groot N.N."/>
        </authorList>
    </citation>
    <scope>NUCLEOTIDE SEQUENCE [LARGE SCALE GENOMIC DNA]</scope>
    <source>
        <strain evidence="5">KMM 9023,NRIC 0796,JCM 17311,KCTC 23692</strain>
    </source>
</reference>
<accession>A0A1I6EN96</accession>
<name>A0A1I6EN96_9RHOB</name>
<evidence type="ECO:0000256" key="2">
    <source>
        <dbReference type="ARBA" id="ARBA00019418"/>
    </source>
</evidence>
<dbReference type="GO" id="GO:0006099">
    <property type="term" value="P:tricarboxylic acid cycle"/>
    <property type="evidence" value="ECO:0007669"/>
    <property type="project" value="TreeGrafter"/>
</dbReference>
<dbReference type="RefSeq" id="WP_092082429.1">
    <property type="nucleotide sequence ID" value="NZ_FOYI01000015.1"/>
</dbReference>
<dbReference type="AlphaFoldDB" id="A0A1I6EN96"/>
<dbReference type="OrthoDB" id="9807264at2"/>
<sequence length="98" mass="10917">MSAPEASETPQNRLKRLHMRSIRRGIREMDLILSRFAETDLPELGPTELDLYEALLSENDQDLYRWVTGQAAPPEVYAPLMTRIVTGIVPGLGGPRGA</sequence>
<dbReference type="Proteomes" id="UP000199302">
    <property type="component" value="Unassembled WGS sequence"/>
</dbReference>